<keyword evidence="3" id="KW-1185">Reference proteome</keyword>
<reference evidence="2" key="1">
    <citation type="submission" date="2020-03" db="EMBL/GenBank/DDBJ databases">
        <title>Castanea mollissima Vanexum genome sequencing.</title>
        <authorList>
            <person name="Staton M."/>
        </authorList>
    </citation>
    <scope>NUCLEOTIDE SEQUENCE</scope>
    <source>
        <tissue evidence="2">Leaf</tissue>
    </source>
</reference>
<name>A0A8J4RJG8_9ROSI</name>
<accession>A0A8J4RJG8</accession>
<evidence type="ECO:0000313" key="2">
    <source>
        <dbReference type="EMBL" id="KAF3965507.1"/>
    </source>
</evidence>
<organism evidence="2 3">
    <name type="scientific">Castanea mollissima</name>
    <name type="common">Chinese chestnut</name>
    <dbReference type="NCBI Taxonomy" id="60419"/>
    <lineage>
        <taxon>Eukaryota</taxon>
        <taxon>Viridiplantae</taxon>
        <taxon>Streptophyta</taxon>
        <taxon>Embryophyta</taxon>
        <taxon>Tracheophyta</taxon>
        <taxon>Spermatophyta</taxon>
        <taxon>Magnoliopsida</taxon>
        <taxon>eudicotyledons</taxon>
        <taxon>Gunneridae</taxon>
        <taxon>Pentapetalae</taxon>
        <taxon>rosids</taxon>
        <taxon>fabids</taxon>
        <taxon>Fagales</taxon>
        <taxon>Fagaceae</taxon>
        <taxon>Castanea</taxon>
    </lineage>
</organism>
<evidence type="ECO:0000256" key="1">
    <source>
        <dbReference type="SAM" id="MobiDB-lite"/>
    </source>
</evidence>
<gene>
    <name evidence="2" type="ORF">CMV_010320</name>
</gene>
<comment type="caution">
    <text evidence="2">The sequence shown here is derived from an EMBL/GenBank/DDBJ whole genome shotgun (WGS) entry which is preliminary data.</text>
</comment>
<sequence length="145" mass="16212">MRRNRTEIHIRKATPLWPNTGNEKTDNEVGAVIGIRPETALVPKAKKLRRPSGVKLAMVVLERGEDLGIFANHIGFALHERGGEAISFSKPKSDQTPDPIKPTTKLQSSHQPLPIQPPNNHVTHHRLPKLQSVPSPKLHHRRQSP</sequence>
<dbReference type="OrthoDB" id="2009285at2759"/>
<dbReference type="Proteomes" id="UP000737018">
    <property type="component" value="Unassembled WGS sequence"/>
</dbReference>
<dbReference type="AlphaFoldDB" id="A0A8J4RJG8"/>
<dbReference type="EMBL" id="JRKL02001180">
    <property type="protein sequence ID" value="KAF3965507.1"/>
    <property type="molecule type" value="Genomic_DNA"/>
</dbReference>
<feature type="region of interest" description="Disordered" evidence="1">
    <location>
        <begin position="85"/>
        <end position="145"/>
    </location>
</feature>
<evidence type="ECO:0000313" key="3">
    <source>
        <dbReference type="Proteomes" id="UP000737018"/>
    </source>
</evidence>
<protein>
    <submittedName>
        <fullName evidence="2">Uncharacterized protein</fullName>
    </submittedName>
</protein>
<proteinExistence type="predicted"/>